<evidence type="ECO:0000256" key="1">
    <source>
        <dbReference type="SAM" id="MobiDB-lite"/>
    </source>
</evidence>
<dbReference type="KEGG" id="rhy:RD110_07990"/>
<dbReference type="Proteomes" id="UP000186609">
    <property type="component" value="Chromosome"/>
</dbReference>
<organism evidence="2 3">
    <name type="scientific">Rhodoferax koreensis</name>
    <dbReference type="NCBI Taxonomy" id="1842727"/>
    <lineage>
        <taxon>Bacteria</taxon>
        <taxon>Pseudomonadati</taxon>
        <taxon>Pseudomonadota</taxon>
        <taxon>Betaproteobacteria</taxon>
        <taxon>Burkholderiales</taxon>
        <taxon>Comamonadaceae</taxon>
        <taxon>Rhodoferax</taxon>
    </lineage>
</organism>
<evidence type="ECO:0000313" key="3">
    <source>
        <dbReference type="Proteomes" id="UP000186609"/>
    </source>
</evidence>
<dbReference type="AlphaFoldDB" id="A0A1P8JTQ3"/>
<gene>
    <name evidence="2" type="ORF">RD110_07990</name>
</gene>
<evidence type="ECO:0000313" key="2">
    <source>
        <dbReference type="EMBL" id="APW37144.1"/>
    </source>
</evidence>
<sequence>MTHHIPRTPAQLAHPALVHRSSHSAVSVNTRTTGESTQSVRTSKLEMHWVDGVLQVRFIEARMVGQTRLGDAPCRPRRM</sequence>
<dbReference type="EMBL" id="CP019236">
    <property type="protein sequence ID" value="APW37144.1"/>
    <property type="molecule type" value="Genomic_DNA"/>
</dbReference>
<dbReference type="STRING" id="1842727.RD110_07990"/>
<name>A0A1P8JTQ3_9BURK</name>
<dbReference type="RefSeq" id="WP_076198332.1">
    <property type="nucleotide sequence ID" value="NZ_CP019236.1"/>
</dbReference>
<accession>A0A1P8JTQ3</accession>
<proteinExistence type="predicted"/>
<feature type="region of interest" description="Disordered" evidence="1">
    <location>
        <begin position="1"/>
        <end position="40"/>
    </location>
</feature>
<protein>
    <submittedName>
        <fullName evidence="2">Uncharacterized protein</fullName>
    </submittedName>
</protein>
<keyword evidence="3" id="KW-1185">Reference proteome</keyword>
<feature type="compositionally biased region" description="Polar residues" evidence="1">
    <location>
        <begin position="23"/>
        <end position="40"/>
    </location>
</feature>
<reference evidence="2 3" key="1">
    <citation type="submission" date="2017-01" db="EMBL/GenBank/DDBJ databases">
        <authorList>
            <person name="Mah S.A."/>
            <person name="Swanson W.J."/>
            <person name="Moy G.W."/>
            <person name="Vacquier V.D."/>
        </authorList>
    </citation>
    <scope>NUCLEOTIDE SEQUENCE [LARGE SCALE GENOMIC DNA]</scope>
    <source>
        <strain evidence="2 3">DCY110</strain>
    </source>
</reference>